<evidence type="ECO:0000313" key="4">
    <source>
        <dbReference type="EMBL" id="GMI51962.1"/>
    </source>
</evidence>
<evidence type="ECO:0000256" key="1">
    <source>
        <dbReference type="SAM" id="MobiDB-lite"/>
    </source>
</evidence>
<dbReference type="InterPro" id="IPR023393">
    <property type="entry name" value="START-like_dom_sf"/>
</dbReference>
<feature type="transmembrane region" description="Helical" evidence="2">
    <location>
        <begin position="324"/>
        <end position="345"/>
    </location>
</feature>
<keyword evidence="2" id="KW-0472">Membrane</keyword>
<feature type="transmembrane region" description="Helical" evidence="2">
    <location>
        <begin position="482"/>
        <end position="506"/>
    </location>
</feature>
<accession>A0ABQ6NAQ3</accession>
<protein>
    <recommendedName>
        <fullName evidence="3">START domain-containing protein</fullName>
    </recommendedName>
</protein>
<name>A0ABQ6NAQ3_9STRA</name>
<gene>
    <name evidence="4" type="ORF">TeGR_g223</name>
</gene>
<sequence>MWDLEARSRWTATDAERTVLERKNSHHYIAYQCKHGTDGKGISLTPREGVMDFVWKKTGGNTLVCVGSPTEHLERPLVAHKVRAKSPMAFRCEEIKPGLCRIRYVNQLDFGGKVPSWVMNFYIVKNISLTYRIQSYFQARRGLEDYEGGDGEATAEMLLVKTKEEMHHGKGETRVEARVRAMTEKHKGLKELDEKYDWFKVLVAKVVTNKLRPAGDSKAKLCNMSAKQANIIGGALASCIAANLTAPAAVDEWILRYSAMGELEREYVWFRPMMDTIAQRLLESVSWGLKMRLYTGAGLSTMDLLSDVYMIYTYATTEQQGTALSLAIMVGLCLLIQLALVFVNLRKGSKVAMLKEMLIVLTGTAPGIHAMRVANGAERSEHAAMNAEAGLTFTRGIEMCFESCPGSVLQTYTLLLEMKGGGDFSKAALGSIFVFDVSPQKRRDEPDFYGYIPDAASSRTLIFGCMIINGALLLLVRSMSMALLAMVGGQWVLVYLVSDMGLYFAYKILRRDLWHWIPLEGAASVVESVLERLVVKVLVDFTGVIQFRGAGEMGGCFFTLNLAMVLAASFVATHVYYASLEEGEEAVMDESVAWTIVGGLSGLGVSFFSCFLLLMKRKYVSTFFSTQTGFAWVQSRFVANDADFARSRIFGANKKQWLSIRPDVKAWTMENWERWEEEKPEFFNDAFKATVDDDMIPPASLRKLNAGSSRRRSSLGDQMGGTSIKRPSMASVQPTN</sequence>
<evidence type="ECO:0000259" key="3">
    <source>
        <dbReference type="PROSITE" id="PS50848"/>
    </source>
</evidence>
<dbReference type="PROSITE" id="PS50848">
    <property type="entry name" value="START"/>
    <property type="match status" value="1"/>
</dbReference>
<feature type="transmembrane region" description="Helical" evidence="2">
    <location>
        <begin position="591"/>
        <end position="614"/>
    </location>
</feature>
<dbReference type="Pfam" id="PF01852">
    <property type="entry name" value="START"/>
    <property type="match status" value="1"/>
</dbReference>
<comment type="caution">
    <text evidence="4">The sequence shown here is derived from an EMBL/GenBank/DDBJ whole genome shotgun (WGS) entry which is preliminary data.</text>
</comment>
<feature type="domain" description="START" evidence="3">
    <location>
        <begin position="1"/>
        <end position="120"/>
    </location>
</feature>
<dbReference type="Proteomes" id="UP001165060">
    <property type="component" value="Unassembled WGS sequence"/>
</dbReference>
<dbReference type="InterPro" id="IPR002913">
    <property type="entry name" value="START_lipid-bd_dom"/>
</dbReference>
<dbReference type="SUPFAM" id="SSF55961">
    <property type="entry name" value="Bet v1-like"/>
    <property type="match status" value="1"/>
</dbReference>
<evidence type="ECO:0000256" key="2">
    <source>
        <dbReference type="SAM" id="Phobius"/>
    </source>
</evidence>
<feature type="region of interest" description="Disordered" evidence="1">
    <location>
        <begin position="702"/>
        <end position="736"/>
    </location>
</feature>
<organism evidence="4 5">
    <name type="scientific">Tetraparma gracilis</name>
    <dbReference type="NCBI Taxonomy" id="2962635"/>
    <lineage>
        <taxon>Eukaryota</taxon>
        <taxon>Sar</taxon>
        <taxon>Stramenopiles</taxon>
        <taxon>Ochrophyta</taxon>
        <taxon>Bolidophyceae</taxon>
        <taxon>Parmales</taxon>
        <taxon>Triparmaceae</taxon>
        <taxon>Tetraparma</taxon>
    </lineage>
</organism>
<feature type="transmembrane region" description="Helical" evidence="2">
    <location>
        <begin position="460"/>
        <end position="476"/>
    </location>
</feature>
<keyword evidence="2" id="KW-1133">Transmembrane helix</keyword>
<proteinExistence type="predicted"/>
<feature type="transmembrane region" description="Helical" evidence="2">
    <location>
        <begin position="556"/>
        <end position="579"/>
    </location>
</feature>
<evidence type="ECO:0000313" key="5">
    <source>
        <dbReference type="Proteomes" id="UP001165060"/>
    </source>
</evidence>
<keyword evidence="2" id="KW-0812">Transmembrane</keyword>
<dbReference type="EMBL" id="BRYB01006568">
    <property type="protein sequence ID" value="GMI51962.1"/>
    <property type="molecule type" value="Genomic_DNA"/>
</dbReference>
<dbReference type="Gene3D" id="3.30.530.20">
    <property type="match status" value="1"/>
</dbReference>
<reference evidence="4 5" key="1">
    <citation type="journal article" date="2023" name="Commun. Biol.">
        <title>Genome analysis of Parmales, the sister group of diatoms, reveals the evolutionary specialization of diatoms from phago-mixotrophs to photoautotrophs.</title>
        <authorList>
            <person name="Ban H."/>
            <person name="Sato S."/>
            <person name="Yoshikawa S."/>
            <person name="Yamada K."/>
            <person name="Nakamura Y."/>
            <person name="Ichinomiya M."/>
            <person name="Sato N."/>
            <person name="Blanc-Mathieu R."/>
            <person name="Endo H."/>
            <person name="Kuwata A."/>
            <person name="Ogata H."/>
        </authorList>
    </citation>
    <scope>NUCLEOTIDE SEQUENCE [LARGE SCALE GENOMIC DNA]</scope>
</reference>
<keyword evidence="5" id="KW-1185">Reference proteome</keyword>